<name>A0A9X0WC04_9GAMM</name>
<organism evidence="4 5">
    <name type="scientific">Lamprobacter modestohalophilus</name>
    <dbReference type="NCBI Taxonomy" id="1064514"/>
    <lineage>
        <taxon>Bacteria</taxon>
        <taxon>Pseudomonadati</taxon>
        <taxon>Pseudomonadota</taxon>
        <taxon>Gammaproteobacteria</taxon>
        <taxon>Chromatiales</taxon>
        <taxon>Chromatiaceae</taxon>
        <taxon>Lamprobacter</taxon>
    </lineage>
</organism>
<dbReference type="InterPro" id="IPR038152">
    <property type="entry name" value="Carbam_trans_C_sf"/>
</dbReference>
<dbReference type="AlphaFoldDB" id="A0A9X0WC04"/>
<evidence type="ECO:0000313" key="5">
    <source>
        <dbReference type="Proteomes" id="UP001138768"/>
    </source>
</evidence>
<proteinExistence type="inferred from homology"/>
<dbReference type="EMBL" id="NRRY01000044">
    <property type="protein sequence ID" value="MBK1620617.1"/>
    <property type="molecule type" value="Genomic_DNA"/>
</dbReference>
<comment type="caution">
    <text evidence="4">The sequence shown here is derived from an EMBL/GenBank/DDBJ whole genome shotgun (WGS) entry which is preliminary data.</text>
</comment>
<dbReference type="Pfam" id="PF16861">
    <property type="entry name" value="Carbam_trans_C"/>
    <property type="match status" value="1"/>
</dbReference>
<dbReference type="Pfam" id="PF02543">
    <property type="entry name" value="Carbam_trans_N"/>
    <property type="match status" value="1"/>
</dbReference>
<dbReference type="Gene3D" id="3.30.420.40">
    <property type="match status" value="2"/>
</dbReference>
<dbReference type="Proteomes" id="UP001138768">
    <property type="component" value="Unassembled WGS sequence"/>
</dbReference>
<dbReference type="SUPFAM" id="SSF53067">
    <property type="entry name" value="Actin-like ATPase domain"/>
    <property type="match status" value="1"/>
</dbReference>
<accession>A0A9X0WC04</accession>
<evidence type="ECO:0000256" key="1">
    <source>
        <dbReference type="ARBA" id="ARBA00006129"/>
    </source>
</evidence>
<dbReference type="GO" id="GO:0003824">
    <property type="term" value="F:catalytic activity"/>
    <property type="evidence" value="ECO:0007669"/>
    <property type="project" value="InterPro"/>
</dbReference>
<feature type="domain" description="Carbamoyltransferase" evidence="2">
    <location>
        <begin position="4"/>
        <end position="357"/>
    </location>
</feature>
<protein>
    <submittedName>
        <fullName evidence="4">Carbamoyltransferase</fullName>
    </submittedName>
</protein>
<dbReference type="CDD" id="cd24098">
    <property type="entry name" value="ASKHA_NBD_TobZ_N"/>
    <property type="match status" value="1"/>
</dbReference>
<dbReference type="InterPro" id="IPR051338">
    <property type="entry name" value="NodU/CmcH_Carbamoyltrnsfr"/>
</dbReference>
<evidence type="ECO:0000259" key="3">
    <source>
        <dbReference type="Pfam" id="PF16861"/>
    </source>
</evidence>
<dbReference type="InterPro" id="IPR031730">
    <property type="entry name" value="Carbam_trans_C"/>
</dbReference>
<dbReference type="PANTHER" id="PTHR34847:SF1">
    <property type="entry name" value="NODULATION PROTEIN U"/>
    <property type="match status" value="1"/>
</dbReference>
<reference evidence="4 5" key="1">
    <citation type="journal article" date="2020" name="Microorganisms">
        <title>Osmotic Adaptation and Compatible Solute Biosynthesis of Phototrophic Bacteria as Revealed from Genome Analyses.</title>
        <authorList>
            <person name="Imhoff J.F."/>
            <person name="Rahn T."/>
            <person name="Kunzel S."/>
            <person name="Keller A."/>
            <person name="Neulinger S.C."/>
        </authorList>
    </citation>
    <scope>NUCLEOTIDE SEQUENCE [LARGE SCALE GENOMIC DNA]</scope>
    <source>
        <strain evidence="4 5">DSM 25653</strain>
    </source>
</reference>
<evidence type="ECO:0000313" key="4">
    <source>
        <dbReference type="EMBL" id="MBK1620617.1"/>
    </source>
</evidence>
<evidence type="ECO:0000259" key="2">
    <source>
        <dbReference type="Pfam" id="PF02543"/>
    </source>
</evidence>
<dbReference type="PANTHER" id="PTHR34847">
    <property type="entry name" value="NODULATION PROTEIN U"/>
    <property type="match status" value="1"/>
</dbReference>
<feature type="domain" description="Carbamoyltransferase C-terminal" evidence="3">
    <location>
        <begin position="412"/>
        <end position="580"/>
    </location>
</feature>
<sequence length="585" mass="64930">MSAILGFNAFHADSAACLVVDGQLVGAVAEERLGDRQKHSPAFPANAIRRLLSDAGLRLRDITHVAMARDPSANRAAKAAYVAKNPFKAAGAVVEHLGRNRRTQSTLEQLAEVCGEDPAQVRFETVGVEHHLAHIASAYYLSPFEELTAGFSYDASGDFASMMAARCEGTRIEVLDKVTLPHSLGFFYTALCQFIGFDEFGEEYKVMGLAPYGEDQYGELMRELVRLDDSHWYRLATDYFGMHEGGESGAVDDTQRIIMGRFFTDRLIKALGTPRRRNDPLTQREKDIARSTQVRFEEAAIHCMTRLQGLVPTSRLAMAGGCALNGVANARIHRETPFKDHYLQAAASDDGICLGAAFWCWHNVLGRSERFHMQHAFWGPEYPDERMRAVAEGSGFKVHACADDGELVEVAANLIADGLVTGWYQGRSEWGPRALGNRSILANPAIPTMKNTINAKIKRRESFRPFAPSVLTEEVPTYFEQTVDSPFMQHVVKIRPEWRERLPAVTHVDGTGRLQTVDKQSNPLYHALISAFQRRTGVGLVLNTSFNENEPIVDTPEQALDCFARTDMDALCLGRYVLTKTQGDA</sequence>
<dbReference type="RefSeq" id="WP_200247785.1">
    <property type="nucleotide sequence ID" value="NZ_NRRY01000044.1"/>
</dbReference>
<comment type="similarity">
    <text evidence="1">Belongs to the NodU/CmcH family.</text>
</comment>
<dbReference type="InterPro" id="IPR043129">
    <property type="entry name" value="ATPase_NBD"/>
</dbReference>
<dbReference type="Gene3D" id="3.90.870.20">
    <property type="entry name" value="Carbamoyltransferase, C-terminal domain"/>
    <property type="match status" value="1"/>
</dbReference>
<dbReference type="InterPro" id="IPR003696">
    <property type="entry name" value="Carbtransf_dom"/>
</dbReference>
<gene>
    <name evidence="4" type="ORF">CKO42_19730</name>
</gene>
<keyword evidence="5" id="KW-1185">Reference proteome</keyword>